<dbReference type="Gene3D" id="3.90.70.10">
    <property type="entry name" value="Cysteine proteinases"/>
    <property type="match status" value="1"/>
</dbReference>
<dbReference type="Gene3D" id="1.25.40.10">
    <property type="entry name" value="Tetratricopeptide repeat domain"/>
    <property type="match status" value="1"/>
</dbReference>
<dbReference type="AlphaFoldDB" id="A0A2T0VYW0"/>
<feature type="domain" description="Peptidase C39-like" evidence="1">
    <location>
        <begin position="18"/>
        <end position="129"/>
    </location>
</feature>
<dbReference type="NCBIfam" id="NF033920">
    <property type="entry name" value="C39_PA2778_fam"/>
    <property type="match status" value="1"/>
</dbReference>
<sequence>MDPTATFPGAATRAHVEGVPRIQQDAFFCGPTAIAMVMQWAGSDIQQDQIAELAFSPRARGTYQADMIGSSRRLGQLAVEISTFDQLLTEVAAGHPVIVFQNLGLGIAPVWHYGVVTGYDLERDAVYLNSGQEDQMVLPFDLFQRTWQRGGNWALVVLPPDDLPVSVAETRVLSAAAALERVDQLRAAETLYQTGAKQWPDSWLWQFGLGNALYAQGDLRGARAALRYARAIAPDVPEIRSNLAHVEAELGG</sequence>
<protein>
    <submittedName>
        <fullName evidence="2">Peptidase C39-like protein</fullName>
    </submittedName>
</protein>
<accession>A0A2T0VYW0</accession>
<dbReference type="SUPFAM" id="SSF48452">
    <property type="entry name" value="TPR-like"/>
    <property type="match status" value="1"/>
</dbReference>
<proteinExistence type="predicted"/>
<reference evidence="2 3" key="1">
    <citation type="submission" date="2018-03" db="EMBL/GenBank/DDBJ databases">
        <title>Genomic Encyclopedia of Archaeal and Bacterial Type Strains, Phase II (KMG-II): from individual species to whole genera.</title>
        <authorList>
            <person name="Goeker M."/>
        </authorList>
    </citation>
    <scope>NUCLEOTIDE SEQUENCE [LARGE SCALE GENOMIC DNA]</scope>
    <source>
        <strain evidence="2 3">DSM 101533</strain>
    </source>
</reference>
<dbReference type="InterPro" id="IPR039563">
    <property type="entry name" value="Peptidase_C39_single_dom"/>
</dbReference>
<organism evidence="2 3">
    <name type="scientific">Yoonia maritima</name>
    <dbReference type="NCBI Taxonomy" id="1435347"/>
    <lineage>
        <taxon>Bacteria</taxon>
        <taxon>Pseudomonadati</taxon>
        <taxon>Pseudomonadota</taxon>
        <taxon>Alphaproteobacteria</taxon>
        <taxon>Rhodobacterales</taxon>
        <taxon>Paracoccaceae</taxon>
        <taxon>Yoonia</taxon>
    </lineage>
</organism>
<evidence type="ECO:0000313" key="3">
    <source>
        <dbReference type="Proteomes" id="UP000238007"/>
    </source>
</evidence>
<gene>
    <name evidence="2" type="ORF">CLV80_10539</name>
</gene>
<name>A0A2T0VYW0_9RHOB</name>
<dbReference type="Pfam" id="PF13529">
    <property type="entry name" value="Peptidase_C39_2"/>
    <property type="match status" value="1"/>
</dbReference>
<dbReference type="EMBL" id="PVTP01000005">
    <property type="protein sequence ID" value="PRY77557.1"/>
    <property type="molecule type" value="Genomic_DNA"/>
</dbReference>
<dbReference type="InterPro" id="IPR039564">
    <property type="entry name" value="Peptidase_C39-like"/>
</dbReference>
<dbReference type="CDD" id="cd02549">
    <property type="entry name" value="Peptidase_C39A"/>
    <property type="match status" value="1"/>
</dbReference>
<dbReference type="RefSeq" id="WP_243394477.1">
    <property type="nucleotide sequence ID" value="NZ_PVTP01000005.1"/>
</dbReference>
<evidence type="ECO:0000259" key="1">
    <source>
        <dbReference type="Pfam" id="PF13529"/>
    </source>
</evidence>
<keyword evidence="3" id="KW-1185">Reference proteome</keyword>
<evidence type="ECO:0000313" key="2">
    <source>
        <dbReference type="EMBL" id="PRY77557.1"/>
    </source>
</evidence>
<dbReference type="InterPro" id="IPR011990">
    <property type="entry name" value="TPR-like_helical_dom_sf"/>
</dbReference>
<comment type="caution">
    <text evidence="2">The sequence shown here is derived from an EMBL/GenBank/DDBJ whole genome shotgun (WGS) entry which is preliminary data.</text>
</comment>
<dbReference type="Proteomes" id="UP000238007">
    <property type="component" value="Unassembled WGS sequence"/>
</dbReference>